<gene>
    <name evidence="3" type="ORF">BKA59DRAFT_471353</name>
</gene>
<evidence type="ECO:0000256" key="2">
    <source>
        <dbReference type="SAM" id="MobiDB-lite"/>
    </source>
</evidence>
<evidence type="ECO:0000313" key="3">
    <source>
        <dbReference type="EMBL" id="KAH7258066.1"/>
    </source>
</evidence>
<feature type="compositionally biased region" description="Low complexity" evidence="2">
    <location>
        <begin position="163"/>
        <end position="176"/>
    </location>
</feature>
<proteinExistence type="predicted"/>
<accession>A0A8K0WGR1</accession>
<organism evidence="3 4">
    <name type="scientific">Fusarium tricinctum</name>
    <dbReference type="NCBI Taxonomy" id="61284"/>
    <lineage>
        <taxon>Eukaryota</taxon>
        <taxon>Fungi</taxon>
        <taxon>Dikarya</taxon>
        <taxon>Ascomycota</taxon>
        <taxon>Pezizomycotina</taxon>
        <taxon>Sordariomycetes</taxon>
        <taxon>Hypocreomycetidae</taxon>
        <taxon>Hypocreales</taxon>
        <taxon>Nectriaceae</taxon>
        <taxon>Fusarium</taxon>
        <taxon>Fusarium tricinctum species complex</taxon>
    </lineage>
</organism>
<comment type="caution">
    <text evidence="3">The sequence shown here is derived from an EMBL/GenBank/DDBJ whole genome shotgun (WGS) entry which is preliminary data.</text>
</comment>
<keyword evidence="4" id="KW-1185">Reference proteome</keyword>
<name>A0A8K0WGR1_9HYPO</name>
<feature type="coiled-coil region" evidence="1">
    <location>
        <begin position="237"/>
        <end position="289"/>
    </location>
</feature>
<keyword evidence="1" id="KW-0175">Coiled coil</keyword>
<feature type="compositionally biased region" description="Low complexity" evidence="2">
    <location>
        <begin position="45"/>
        <end position="55"/>
    </location>
</feature>
<protein>
    <submittedName>
        <fullName evidence="3">Uncharacterized protein</fullName>
    </submittedName>
</protein>
<dbReference type="AlphaFoldDB" id="A0A8K0WGR1"/>
<sequence length="554" mass="62470">MNYSHDLDRTYTTGQHPPITQKGRPTERSCSPRSEGLHRSNSKASRTSIRSTSRQIYRDDMSDTERKINELKKKTFPGSIYEAVKSKISPKSASKQPPVRYTMETVIQKSDLRTIDPTPPSTASVRSNGPRGPRPINLSDPPVSPTSPQVPSTTLHSTQTTEPAQPVSSQPPISVPDLSMQPTVKEVQDNTIYVKKPLPVQHVKELPSIPMPHQVQVVTDHSDEVDNREEDSFTVIMQEQQKIIDELSADKEALTKQANCERERYLNQIQELNQEVSKWKSRAIDAASKSADVHAQMPLNRPESELVKDWQNLAFDVRNFVANHFSGVSNSRLTHWFKSREGWLQDVCAEAVTGKRSGQAIIEASIWNALFVLIFGHDKVNGPICWAGRYHKPLRALVRDLQRDPTKKDVEQFTPLFHQWGTLTANIVATIQSAGHRDEQIHYVAQDLEELLSPCRSRMSNPGPYRKDLGALVNKAIDMDFKLCGQGTYYLVGWPPRGRYSVPFDKNIMKLVQGSPQSSRSVRFMMQPCLFRAEGQGGSSESFIIIDQCSVWMS</sequence>
<reference evidence="3" key="1">
    <citation type="journal article" date="2021" name="Nat. Commun.">
        <title>Genetic determinants of endophytism in the Arabidopsis root mycobiome.</title>
        <authorList>
            <person name="Mesny F."/>
            <person name="Miyauchi S."/>
            <person name="Thiergart T."/>
            <person name="Pickel B."/>
            <person name="Atanasova L."/>
            <person name="Karlsson M."/>
            <person name="Huettel B."/>
            <person name="Barry K.W."/>
            <person name="Haridas S."/>
            <person name="Chen C."/>
            <person name="Bauer D."/>
            <person name="Andreopoulos W."/>
            <person name="Pangilinan J."/>
            <person name="LaButti K."/>
            <person name="Riley R."/>
            <person name="Lipzen A."/>
            <person name="Clum A."/>
            <person name="Drula E."/>
            <person name="Henrissat B."/>
            <person name="Kohler A."/>
            <person name="Grigoriev I.V."/>
            <person name="Martin F.M."/>
            <person name="Hacquard S."/>
        </authorList>
    </citation>
    <scope>NUCLEOTIDE SEQUENCE</scope>
    <source>
        <strain evidence="3">MPI-SDFR-AT-0068</strain>
    </source>
</reference>
<dbReference type="OrthoDB" id="5056261at2759"/>
<feature type="region of interest" description="Disordered" evidence="2">
    <location>
        <begin position="1"/>
        <end position="65"/>
    </location>
</feature>
<evidence type="ECO:0000256" key="1">
    <source>
        <dbReference type="SAM" id="Coils"/>
    </source>
</evidence>
<dbReference type="EMBL" id="JAGPXF010000002">
    <property type="protein sequence ID" value="KAH7258066.1"/>
    <property type="molecule type" value="Genomic_DNA"/>
</dbReference>
<evidence type="ECO:0000313" key="4">
    <source>
        <dbReference type="Proteomes" id="UP000813427"/>
    </source>
</evidence>
<feature type="compositionally biased region" description="Basic and acidic residues" evidence="2">
    <location>
        <begin position="56"/>
        <end position="65"/>
    </location>
</feature>
<dbReference type="Proteomes" id="UP000813427">
    <property type="component" value="Unassembled WGS sequence"/>
</dbReference>
<feature type="region of interest" description="Disordered" evidence="2">
    <location>
        <begin position="106"/>
        <end position="178"/>
    </location>
</feature>